<keyword evidence="2" id="KW-0472">Membrane</keyword>
<evidence type="ECO:0000313" key="3">
    <source>
        <dbReference type="EMBL" id="NWJ48597.1"/>
    </source>
</evidence>
<keyword evidence="6" id="KW-1185">Reference proteome</keyword>
<dbReference type="EMBL" id="JACATZ010000003">
    <property type="protein sequence ID" value="NWJ48597.1"/>
    <property type="molecule type" value="Genomic_DNA"/>
</dbReference>
<evidence type="ECO:0000313" key="5">
    <source>
        <dbReference type="Proteomes" id="UP000521676"/>
    </source>
</evidence>
<keyword evidence="1" id="KW-0175">Coiled coil</keyword>
<organism evidence="3 5">
    <name type="scientific">Candidatus Chlorohelix allophototropha</name>
    <dbReference type="NCBI Taxonomy" id="3003348"/>
    <lineage>
        <taxon>Bacteria</taxon>
        <taxon>Bacillati</taxon>
        <taxon>Chloroflexota</taxon>
        <taxon>Chloroflexia</taxon>
        <taxon>Candidatus Chloroheliales</taxon>
        <taxon>Candidatus Chloroheliaceae</taxon>
        <taxon>Candidatus Chlorohelix</taxon>
    </lineage>
</organism>
<accession>A0A8T7M8V9</accession>
<gene>
    <name evidence="3" type="ORF">HXX08_22285</name>
    <name evidence="4" type="ORF">OZ401_004141</name>
</gene>
<reference evidence="4" key="2">
    <citation type="journal article" date="2024" name="Nature">
        <title>Anoxygenic phototroph of the Chloroflexota uses a type I reaction centre.</title>
        <authorList>
            <person name="Tsuji J.M."/>
            <person name="Shaw N.A."/>
            <person name="Nagashima S."/>
            <person name="Venkiteswaran J.J."/>
            <person name="Schiff S.L."/>
            <person name="Watanabe T."/>
            <person name="Fukui M."/>
            <person name="Hanada S."/>
            <person name="Tank M."/>
            <person name="Neufeld J.D."/>
        </authorList>
    </citation>
    <scope>NUCLEOTIDE SEQUENCE</scope>
    <source>
        <strain evidence="4">L227-S17</strain>
    </source>
</reference>
<dbReference type="InterPro" id="IPR007060">
    <property type="entry name" value="FtsL/DivIC"/>
</dbReference>
<reference evidence="3 5" key="1">
    <citation type="submission" date="2020-06" db="EMBL/GenBank/DDBJ databases">
        <title>Anoxygenic phototrophic Chloroflexota member uses a Type I reaction center.</title>
        <authorList>
            <person name="Tsuji J.M."/>
            <person name="Shaw N.A."/>
            <person name="Nagashima S."/>
            <person name="Venkiteswaran J."/>
            <person name="Schiff S.L."/>
            <person name="Hanada S."/>
            <person name="Tank M."/>
            <person name="Neufeld J.D."/>
        </authorList>
    </citation>
    <scope>NUCLEOTIDE SEQUENCE [LARGE SCALE GENOMIC DNA]</scope>
    <source>
        <strain evidence="3">L227-S17</strain>
    </source>
</reference>
<name>A0A8T7M8V9_9CHLR</name>
<dbReference type="Proteomes" id="UP000521676">
    <property type="component" value="Unassembled WGS sequence"/>
</dbReference>
<dbReference type="EMBL" id="CP128400">
    <property type="protein sequence ID" value="WJW68527.1"/>
    <property type="molecule type" value="Genomic_DNA"/>
</dbReference>
<feature type="coiled-coil region" evidence="1">
    <location>
        <begin position="38"/>
        <end position="65"/>
    </location>
</feature>
<dbReference type="Pfam" id="PF04977">
    <property type="entry name" value="DivIC"/>
    <property type="match status" value="1"/>
</dbReference>
<dbReference type="AlphaFoldDB" id="A0A8T7M8V9"/>
<evidence type="ECO:0000313" key="4">
    <source>
        <dbReference type="EMBL" id="WJW68527.1"/>
    </source>
</evidence>
<dbReference type="RefSeq" id="WP_341470433.1">
    <property type="nucleotide sequence ID" value="NZ_CP128400.1"/>
</dbReference>
<evidence type="ECO:0000313" key="6">
    <source>
        <dbReference type="Proteomes" id="UP001431572"/>
    </source>
</evidence>
<evidence type="ECO:0000256" key="2">
    <source>
        <dbReference type="SAM" id="Phobius"/>
    </source>
</evidence>
<evidence type="ECO:0000256" key="1">
    <source>
        <dbReference type="SAM" id="Coils"/>
    </source>
</evidence>
<protein>
    <submittedName>
        <fullName evidence="3">Septum formation initiator family protein</fullName>
    </submittedName>
</protein>
<keyword evidence="2" id="KW-1133">Transmembrane helix</keyword>
<proteinExistence type="predicted"/>
<dbReference type="Proteomes" id="UP001431572">
    <property type="component" value="Chromosome 2"/>
</dbReference>
<keyword evidence="2" id="KW-0812">Transmembrane</keyword>
<sequence>MTRLSALVAKLSSRLIIIVLVVAAVAFVAIYIGQSFRIREMREQSDQKKAELALYEDRNTQLKQQLEFLQGPGYMLYVELVARQALGLARPDETVILPVQQGVNGVAIRPGQAPAGQKAPTTTLEQKSKTGWDSWWSFFFG</sequence>
<feature type="transmembrane region" description="Helical" evidence="2">
    <location>
        <begin position="12"/>
        <end position="32"/>
    </location>
</feature>